<organism evidence="1">
    <name type="scientific">marine sediment metagenome</name>
    <dbReference type="NCBI Taxonomy" id="412755"/>
    <lineage>
        <taxon>unclassified sequences</taxon>
        <taxon>metagenomes</taxon>
        <taxon>ecological metagenomes</taxon>
    </lineage>
</organism>
<gene>
    <name evidence="1" type="ORF">S06H3_25853</name>
</gene>
<dbReference type="EMBL" id="BARV01014902">
    <property type="protein sequence ID" value="GAI24580.1"/>
    <property type="molecule type" value="Genomic_DNA"/>
</dbReference>
<reference evidence="1" key="1">
    <citation type="journal article" date="2014" name="Front. Microbiol.">
        <title>High frequency of phylogenetically diverse reductive dehalogenase-homologous genes in deep subseafloor sedimentary metagenomes.</title>
        <authorList>
            <person name="Kawai M."/>
            <person name="Futagami T."/>
            <person name="Toyoda A."/>
            <person name="Takaki Y."/>
            <person name="Nishi S."/>
            <person name="Hori S."/>
            <person name="Arai W."/>
            <person name="Tsubouchi T."/>
            <person name="Morono Y."/>
            <person name="Uchiyama I."/>
            <person name="Ito T."/>
            <person name="Fujiyama A."/>
            <person name="Inagaki F."/>
            <person name="Takami H."/>
        </authorList>
    </citation>
    <scope>NUCLEOTIDE SEQUENCE</scope>
    <source>
        <strain evidence="1">Expedition CK06-06</strain>
    </source>
</reference>
<proteinExistence type="predicted"/>
<sequence length="131" mass="15574">MTRENEKASEQEIEDKNELLEDLILKIEYSDNQQSRIRSLEILEELNLLKTDHVDFLEDIAISDHNKQLRAIASKILINKFRDHATFLIEWSIQYENSPLILYNVIEPLSKMDHTFLRMLLINYLSEKLKT</sequence>
<name>X1NCQ2_9ZZZZ</name>
<evidence type="ECO:0008006" key="2">
    <source>
        <dbReference type="Google" id="ProtNLM"/>
    </source>
</evidence>
<protein>
    <recommendedName>
        <fullName evidence="2">HEAT repeat domain-containing protein</fullName>
    </recommendedName>
</protein>
<accession>X1NCQ2</accession>
<evidence type="ECO:0000313" key="1">
    <source>
        <dbReference type="EMBL" id="GAI24580.1"/>
    </source>
</evidence>
<dbReference type="AlphaFoldDB" id="X1NCQ2"/>
<comment type="caution">
    <text evidence="1">The sequence shown here is derived from an EMBL/GenBank/DDBJ whole genome shotgun (WGS) entry which is preliminary data.</text>
</comment>